<keyword evidence="4 10" id="KW-0378">Hydrolase</keyword>
<evidence type="ECO:0000256" key="5">
    <source>
        <dbReference type="ARBA" id="ARBA00022884"/>
    </source>
</evidence>
<dbReference type="KEGG" id="ttn:TTX_0615"/>
<evidence type="ECO:0000256" key="2">
    <source>
        <dbReference type="ARBA" id="ARBA00022490"/>
    </source>
</evidence>
<dbReference type="SUPFAM" id="SSF47364">
    <property type="entry name" value="Domain of the SRP/SRP receptor G-proteins"/>
    <property type="match status" value="1"/>
</dbReference>
<keyword evidence="3 10" id="KW-0547">Nucleotide-binding</keyword>
<dbReference type="PANTHER" id="PTHR11564:SF5">
    <property type="entry name" value="SIGNAL RECOGNITION PARTICLE SUBUNIT SRP54"/>
    <property type="match status" value="1"/>
</dbReference>
<dbReference type="Pfam" id="PF02978">
    <property type="entry name" value="SRP_SPB"/>
    <property type="match status" value="1"/>
</dbReference>
<dbReference type="Gene3D" id="1.20.120.140">
    <property type="entry name" value="Signal recognition particle SRP54, nucleotide-binding domain"/>
    <property type="match status" value="1"/>
</dbReference>
<comment type="similarity">
    <text evidence="1 10">Belongs to the GTP-binding SRP family. SRP54 subfamily.</text>
</comment>
<comment type="function">
    <text evidence="10">Involved in targeting and insertion of nascent membrane proteins into the cytoplasmic membrane. Binds to the hydrophobic signal sequence of the ribosome-nascent chain (RNC) as it emerges from the ribosomes. The SRP-RNC complex is then targeted to the cytoplasmic membrane where it interacts with the SRP receptor FtsY.</text>
</comment>
<comment type="subunit">
    <text evidence="9 10">Part of the signal recognition particle protein translocation system, which is composed of SRP and FtsY. Archaeal SRP consists of a 7S RNA molecule of 300 nucleotides and two protein subunits: SRP54 and SRP19.</text>
</comment>
<dbReference type="Pfam" id="PF00448">
    <property type="entry name" value="SRP54"/>
    <property type="match status" value="1"/>
</dbReference>
<feature type="binding site" evidence="10">
    <location>
        <begin position="244"/>
        <end position="247"/>
    </location>
    <ligand>
        <name>GTP</name>
        <dbReference type="ChEBI" id="CHEBI:37565"/>
    </ligand>
</feature>
<keyword evidence="5 10" id="KW-0694">RNA-binding</keyword>
<keyword evidence="8 10" id="KW-0687">Ribonucleoprotein</keyword>
<dbReference type="Pfam" id="PF02881">
    <property type="entry name" value="SRP54_N"/>
    <property type="match status" value="1"/>
</dbReference>
<dbReference type="GO" id="GO:0003924">
    <property type="term" value="F:GTPase activity"/>
    <property type="evidence" value="ECO:0007669"/>
    <property type="project" value="UniProtKB-UniRule"/>
</dbReference>
<comment type="subcellular location">
    <subcellularLocation>
        <location evidence="10">Cytoplasm</location>
    </subcellularLocation>
    <text evidence="10">The SRP-RNC complex is targeted to the cytoplasmic membrane.</text>
</comment>
<keyword evidence="2 10" id="KW-0963">Cytoplasm</keyword>
<dbReference type="SUPFAM" id="SSF47446">
    <property type="entry name" value="Signal peptide-binding domain"/>
    <property type="match status" value="1"/>
</dbReference>
<comment type="domain">
    <text evidence="10">Composed of three domains: the N-terminal N domain, which is responsible for interactions with the ribosome, the central G domain, which binds GTP, and the C-terminal M domain, which binds the RNA and the signal sequence of the RNC.</text>
</comment>
<keyword evidence="7 10" id="KW-0733">Signal recognition particle</keyword>
<evidence type="ECO:0000313" key="14">
    <source>
        <dbReference type="EMBL" id="CCC81275.1"/>
    </source>
</evidence>
<name>G4RNY1_THETK</name>
<dbReference type="InterPro" id="IPR013822">
    <property type="entry name" value="Signal_recog_particl_SRP54_hlx"/>
</dbReference>
<dbReference type="Gene3D" id="1.10.260.30">
    <property type="entry name" value="Signal recognition particle, SRP54 subunit, M-domain"/>
    <property type="match status" value="1"/>
</dbReference>
<dbReference type="InterPro" id="IPR004125">
    <property type="entry name" value="Signal_recog_particle_SRP54_M"/>
</dbReference>
<dbReference type="InterPro" id="IPR036891">
    <property type="entry name" value="Signal_recog_part_SRP54_M_sf"/>
</dbReference>
<proteinExistence type="inferred from homology"/>
<dbReference type="InterPro" id="IPR003593">
    <property type="entry name" value="AAA+_ATPase"/>
</dbReference>
<evidence type="ECO:0000256" key="9">
    <source>
        <dbReference type="ARBA" id="ARBA00064051"/>
    </source>
</evidence>
<dbReference type="CDD" id="cd17875">
    <property type="entry name" value="SRP54_G"/>
    <property type="match status" value="1"/>
</dbReference>
<keyword evidence="15" id="KW-1185">Reference proteome</keyword>
<dbReference type="GeneID" id="11263611"/>
<evidence type="ECO:0000256" key="4">
    <source>
        <dbReference type="ARBA" id="ARBA00022801"/>
    </source>
</evidence>
<dbReference type="SUPFAM" id="SSF52540">
    <property type="entry name" value="P-loop containing nucleoside triphosphate hydrolases"/>
    <property type="match status" value="1"/>
</dbReference>
<dbReference type="GO" id="GO:0005525">
    <property type="term" value="F:GTP binding"/>
    <property type="evidence" value="ECO:0007669"/>
    <property type="project" value="UniProtKB-UniRule"/>
</dbReference>
<dbReference type="eggNOG" id="arCOG01228">
    <property type="taxonomic scope" value="Archaea"/>
</dbReference>
<dbReference type="InterPro" id="IPR042101">
    <property type="entry name" value="SRP54_N_sf"/>
</dbReference>
<dbReference type="HOGENOM" id="CLU_009301_6_0_2"/>
<feature type="domain" description="Signal recognition particle SRP54 helical bundle" evidence="13">
    <location>
        <begin position="1"/>
        <end position="85"/>
    </location>
</feature>
<dbReference type="InterPro" id="IPR022941">
    <property type="entry name" value="SRP54"/>
</dbReference>
<dbReference type="PaxDb" id="768679-TTX_0615"/>
<evidence type="ECO:0000256" key="8">
    <source>
        <dbReference type="ARBA" id="ARBA00023274"/>
    </source>
</evidence>
<dbReference type="EC" id="3.6.5.4" evidence="10"/>
<organism evidence="14 15">
    <name type="scientific">Thermoproteus tenax (strain ATCC 35583 / DSM 2078 / JCM 9277 / NBRC 100435 / Kra 1)</name>
    <dbReference type="NCBI Taxonomy" id="768679"/>
    <lineage>
        <taxon>Archaea</taxon>
        <taxon>Thermoproteota</taxon>
        <taxon>Thermoprotei</taxon>
        <taxon>Thermoproteales</taxon>
        <taxon>Thermoproteaceae</taxon>
        <taxon>Thermoproteus</taxon>
    </lineage>
</organism>
<feature type="binding site" evidence="10">
    <location>
        <begin position="186"/>
        <end position="190"/>
    </location>
    <ligand>
        <name>GTP</name>
        <dbReference type="ChEBI" id="CHEBI:37565"/>
    </ligand>
</feature>
<feature type="binding site" evidence="10">
    <location>
        <begin position="106"/>
        <end position="113"/>
    </location>
    <ligand>
        <name>GTP</name>
        <dbReference type="ChEBI" id="CHEBI:37565"/>
    </ligand>
</feature>
<dbReference type="AlphaFoldDB" id="G4RNY1"/>
<gene>
    <name evidence="10 14" type="primary">srp54</name>
    <name evidence="14" type="ordered locus">TTX_0615</name>
</gene>
<dbReference type="InterPro" id="IPR000897">
    <property type="entry name" value="SRP54_GTPase_dom"/>
</dbReference>
<evidence type="ECO:0000256" key="10">
    <source>
        <dbReference type="HAMAP-Rule" id="MF_00306"/>
    </source>
</evidence>
<dbReference type="STRING" id="768679.TTX_0615"/>
<dbReference type="Proteomes" id="UP000002654">
    <property type="component" value="Chromosome"/>
</dbReference>
<dbReference type="GO" id="GO:0008312">
    <property type="term" value="F:7S RNA binding"/>
    <property type="evidence" value="ECO:0007669"/>
    <property type="project" value="UniProtKB-UniRule"/>
</dbReference>
<dbReference type="PANTHER" id="PTHR11564">
    <property type="entry name" value="SIGNAL RECOGNITION PARTICLE 54K PROTEIN SRP54"/>
    <property type="match status" value="1"/>
</dbReference>
<dbReference type="SMART" id="SM00382">
    <property type="entry name" value="AAA"/>
    <property type="match status" value="1"/>
</dbReference>
<evidence type="ECO:0000256" key="6">
    <source>
        <dbReference type="ARBA" id="ARBA00023134"/>
    </source>
</evidence>
<keyword evidence="6 10" id="KW-0342">GTP-binding</keyword>
<evidence type="ECO:0000256" key="7">
    <source>
        <dbReference type="ARBA" id="ARBA00023135"/>
    </source>
</evidence>
<dbReference type="RefSeq" id="WP_014126532.1">
    <property type="nucleotide sequence ID" value="NC_016070.1"/>
</dbReference>
<evidence type="ECO:0000259" key="13">
    <source>
        <dbReference type="SMART" id="SM00963"/>
    </source>
</evidence>
<feature type="domain" description="SRP54-type proteins GTP-binding" evidence="12">
    <location>
        <begin position="99"/>
        <end position="292"/>
    </location>
</feature>
<comment type="catalytic activity">
    <reaction evidence="10">
        <text>GTP + H2O = GDP + phosphate + H(+)</text>
        <dbReference type="Rhea" id="RHEA:19669"/>
        <dbReference type="ChEBI" id="CHEBI:15377"/>
        <dbReference type="ChEBI" id="CHEBI:15378"/>
        <dbReference type="ChEBI" id="CHEBI:37565"/>
        <dbReference type="ChEBI" id="CHEBI:43474"/>
        <dbReference type="ChEBI" id="CHEBI:58189"/>
        <dbReference type="EC" id="3.6.5.4"/>
    </reaction>
</comment>
<evidence type="ECO:0000259" key="12">
    <source>
        <dbReference type="SMART" id="SM00962"/>
    </source>
</evidence>
<dbReference type="PATRIC" id="fig|768679.9.peg.628"/>
<evidence type="ECO:0000256" key="3">
    <source>
        <dbReference type="ARBA" id="ARBA00022741"/>
    </source>
</evidence>
<dbReference type="HAMAP" id="MF_00306">
    <property type="entry name" value="SRP54"/>
    <property type="match status" value="1"/>
</dbReference>
<dbReference type="Gene3D" id="3.40.50.300">
    <property type="entry name" value="P-loop containing nucleotide triphosphate hydrolases"/>
    <property type="match status" value="1"/>
</dbReference>
<feature type="domain" description="AAA+ ATPase" evidence="11">
    <location>
        <begin position="98"/>
        <end position="297"/>
    </location>
</feature>
<evidence type="ECO:0000313" key="15">
    <source>
        <dbReference type="Proteomes" id="UP000002654"/>
    </source>
</evidence>
<dbReference type="EMBL" id="FN869859">
    <property type="protein sequence ID" value="CCC81275.1"/>
    <property type="molecule type" value="Genomic_DNA"/>
</dbReference>
<dbReference type="InterPro" id="IPR027417">
    <property type="entry name" value="P-loop_NTPase"/>
</dbReference>
<sequence length="439" mass="48784">MRPLAELFSKLIDKIRGIDYLDEQVLTEITRELQRSLLKADVPLDLIKSFTDRAVQRMKEERPPPGIPLKDYVIYIIYDELVRLLGGEAEVNVGIPKRPYVIMLLGVEGSGKTTTAAKIALFYLKRGVKPGLIETDTIRPAAYDQLRQLAEKIGVPFYGEREGRDAVEIAKRGLASLKNVDLVIVDTAGRHRNEQALLEEVRAIYEAVKPDEVMLVVDATVGRQAAAQAEAFMKYVPVHSVAITKMDSTARGGGALAAVAKTGARVKFIGVGEGVDELELFNARKFVARVLGMGDLESLVERVKAVLEEEKILEDLESGRMDLLSFKKQLDALLKLGPLSKIMELLPGTLASKISEEQIELSQKNLKKWRAILSSMTKEELKDPSILNASRIRRIAIGAGVTPKDVKDMLRAYEAMKRMSKALRRQYRLASRRGGIPQP</sequence>
<reference evidence="14 15" key="1">
    <citation type="journal article" date="2011" name="PLoS ONE">
        <title>The complete genome sequence of Thermoproteus tenax: a physiologically versatile member of the Crenarchaeota.</title>
        <authorList>
            <person name="Siebers B."/>
            <person name="Zaparty M."/>
            <person name="Raddatz G."/>
            <person name="Tjaden B."/>
            <person name="Albers S.V."/>
            <person name="Bell S.D."/>
            <person name="Blombach F."/>
            <person name="Kletzin A."/>
            <person name="Kyrpides N."/>
            <person name="Lanz C."/>
            <person name="Plagens A."/>
            <person name="Rampp M."/>
            <person name="Rosinus A."/>
            <person name="von Jan M."/>
            <person name="Makarova K.S."/>
            <person name="Klenk H.P."/>
            <person name="Schuster S.C."/>
            <person name="Hensel R."/>
        </authorList>
    </citation>
    <scope>NUCLEOTIDE SEQUENCE [LARGE SCALE GENOMIC DNA]</scope>
    <source>
        <strain evidence="15">ATCC 35583 / DSM 2078 / JCM 9277 / NBRC 100435 / Kra 1</strain>
    </source>
</reference>
<dbReference type="GO" id="GO:0006614">
    <property type="term" value="P:SRP-dependent cotranslational protein targeting to membrane"/>
    <property type="evidence" value="ECO:0007669"/>
    <property type="project" value="InterPro"/>
</dbReference>
<evidence type="ECO:0000256" key="1">
    <source>
        <dbReference type="ARBA" id="ARBA00005450"/>
    </source>
</evidence>
<dbReference type="SMART" id="SM00963">
    <property type="entry name" value="SRP54_N"/>
    <property type="match status" value="1"/>
</dbReference>
<dbReference type="SMART" id="SM00962">
    <property type="entry name" value="SRP54"/>
    <property type="match status" value="1"/>
</dbReference>
<accession>G4RNY1</accession>
<protein>
    <recommendedName>
        <fullName evidence="10">Signal recognition particle 54 kDa protein</fullName>
        <shortName evidence="10">SRP54</shortName>
        <ecNumber evidence="10">3.6.5.4</ecNumber>
    </recommendedName>
</protein>
<evidence type="ECO:0000259" key="11">
    <source>
        <dbReference type="SMART" id="SM00382"/>
    </source>
</evidence>
<dbReference type="InterPro" id="IPR036225">
    <property type="entry name" value="SRP/SRP_N"/>
</dbReference>
<dbReference type="FunFam" id="3.40.50.300:FF:000022">
    <property type="entry name" value="Signal recognition particle 54 kDa subunit"/>
    <property type="match status" value="1"/>
</dbReference>
<dbReference type="OrthoDB" id="52849at2157"/>
<dbReference type="GO" id="GO:0048500">
    <property type="term" value="C:signal recognition particle"/>
    <property type="evidence" value="ECO:0007669"/>
    <property type="project" value="UniProtKB-UniRule"/>
</dbReference>